<keyword evidence="3" id="KW-0406">Ion transport</keyword>
<keyword evidence="2" id="KW-0808">Transferase</keyword>
<dbReference type="EMBL" id="SWFS01000300">
    <property type="protein sequence ID" value="KAA8910845.1"/>
    <property type="molecule type" value="Genomic_DNA"/>
</dbReference>
<proteinExistence type="predicted"/>
<gene>
    <name evidence="5" type="ORF">TRICI_004033</name>
</gene>
<dbReference type="InterPro" id="IPR020003">
    <property type="entry name" value="ATPase_a/bsu_AS"/>
</dbReference>
<reference evidence="5" key="1">
    <citation type="journal article" date="2019" name="G3 (Bethesda)">
        <title>Genome Assemblies of Two Rare Opportunistic Yeast Pathogens: Diutina rugosa (syn. Candida rugosa) and Trichomonascus ciferrii (syn. Candida ciferrii).</title>
        <authorList>
            <person name="Mixao V."/>
            <person name="Saus E."/>
            <person name="Hansen A.P."/>
            <person name="Lass-Florl C."/>
            <person name="Gabaldon T."/>
        </authorList>
    </citation>
    <scope>NUCLEOTIDE SEQUENCE</scope>
    <source>
        <strain evidence="5">CBS 4856</strain>
    </source>
</reference>
<dbReference type="Proteomes" id="UP000761534">
    <property type="component" value="Unassembled WGS sequence"/>
</dbReference>
<dbReference type="AlphaFoldDB" id="A0A642V253"/>
<evidence type="ECO:0008006" key="7">
    <source>
        <dbReference type="Google" id="ProtNLM"/>
    </source>
</evidence>
<dbReference type="VEuPathDB" id="FungiDB:TRICI_004033"/>
<evidence type="ECO:0000313" key="5">
    <source>
        <dbReference type="EMBL" id="KAA8910845.1"/>
    </source>
</evidence>
<keyword evidence="6" id="KW-1185">Reference proteome</keyword>
<keyword evidence="1" id="KW-0813">Transport</keyword>
<name>A0A642V253_9ASCO</name>
<dbReference type="GO" id="GO:0016747">
    <property type="term" value="F:acyltransferase activity, transferring groups other than amino-acyl groups"/>
    <property type="evidence" value="ECO:0007669"/>
    <property type="project" value="TreeGrafter"/>
</dbReference>
<keyword evidence="4" id="KW-0012">Acyltransferase</keyword>
<dbReference type="Pfam" id="PF02458">
    <property type="entry name" value="Transferase"/>
    <property type="match status" value="1"/>
</dbReference>
<dbReference type="InterPro" id="IPR023213">
    <property type="entry name" value="CAT-like_dom_sf"/>
</dbReference>
<dbReference type="SUPFAM" id="SSF52777">
    <property type="entry name" value="CoA-dependent acyltransferases"/>
    <property type="match status" value="1"/>
</dbReference>
<dbReference type="InterPro" id="IPR050317">
    <property type="entry name" value="Plant_Fungal_Acyltransferase"/>
</dbReference>
<dbReference type="Gene3D" id="3.30.559.10">
    <property type="entry name" value="Chloramphenicol acetyltransferase-like domain"/>
    <property type="match status" value="2"/>
</dbReference>
<evidence type="ECO:0000313" key="6">
    <source>
        <dbReference type="Proteomes" id="UP000761534"/>
    </source>
</evidence>
<evidence type="ECO:0000256" key="3">
    <source>
        <dbReference type="ARBA" id="ARBA00023065"/>
    </source>
</evidence>
<evidence type="ECO:0000256" key="4">
    <source>
        <dbReference type="ARBA" id="ARBA00023315"/>
    </source>
</evidence>
<accession>A0A642V253</accession>
<dbReference type="OrthoDB" id="444127at2759"/>
<protein>
    <recommendedName>
        <fullName evidence="7">Transferase</fullName>
    </recommendedName>
</protein>
<organism evidence="5 6">
    <name type="scientific">Trichomonascus ciferrii</name>
    <dbReference type="NCBI Taxonomy" id="44093"/>
    <lineage>
        <taxon>Eukaryota</taxon>
        <taxon>Fungi</taxon>
        <taxon>Dikarya</taxon>
        <taxon>Ascomycota</taxon>
        <taxon>Saccharomycotina</taxon>
        <taxon>Dipodascomycetes</taxon>
        <taxon>Dipodascales</taxon>
        <taxon>Trichomonascaceae</taxon>
        <taxon>Trichomonascus</taxon>
        <taxon>Trichomonascus ciferrii complex</taxon>
    </lineage>
</organism>
<evidence type="ECO:0000256" key="1">
    <source>
        <dbReference type="ARBA" id="ARBA00022448"/>
    </source>
</evidence>
<dbReference type="PANTHER" id="PTHR31642:SF11">
    <property type="entry name" value="SHIKIMATE O-HYDROXYCINNAMOYLTRANSFERASE"/>
    <property type="match status" value="1"/>
</dbReference>
<sequence>MTTVEVIERYDLQCEDEGKVAELEDPYKLGALDALNFPFVPVENVFVYEHPTKGDLLPVERLHRALSYVLNYYPHLTGRLHYSESYNPELVRLGSGGELIVAKCNSRLEDLRSSKNDRLVVTDLPSSGADLTPLFDPTMEGLCRDPILTVQHTRFACGGVALGVRINHMAGDACSLFKFCRDLAEIYRNISSEVTLSGPPVIRPYLQDTNGLTKEELASALQYNPPDVYLDETPPTAVPDRGPDEGVPVIGRILRFTSDQLTKIKQQAMEPQGTGWVSTFEALSAYLTQKVYQARVELLESEGKTPSERLGSQIWTVMNVRAPDRLNLPPNYFGNASYPLRTKIPHELFAHGPLWQVANSIHTMIRRVDPPTIKQTLDWVAVQPDISRIKMDLDLVEGNITLMQWSHFKPYTGMNFDGDTNNTPIHPILSSPPSTITTQIDGMAIFTSTEQELTTNEYPPSIDILLSLSKPLWDTNALKHIVNNP</sequence>
<dbReference type="PANTHER" id="PTHR31642">
    <property type="entry name" value="TRICHOTHECENE 3-O-ACETYLTRANSFERASE"/>
    <property type="match status" value="1"/>
</dbReference>
<dbReference type="GO" id="GO:0005524">
    <property type="term" value="F:ATP binding"/>
    <property type="evidence" value="ECO:0007669"/>
    <property type="project" value="InterPro"/>
</dbReference>
<evidence type="ECO:0000256" key="2">
    <source>
        <dbReference type="ARBA" id="ARBA00022679"/>
    </source>
</evidence>
<dbReference type="PROSITE" id="PS00152">
    <property type="entry name" value="ATPASE_ALPHA_BETA"/>
    <property type="match status" value="1"/>
</dbReference>
<comment type="caution">
    <text evidence="5">The sequence shown here is derived from an EMBL/GenBank/DDBJ whole genome shotgun (WGS) entry which is preliminary data.</text>
</comment>